<proteinExistence type="predicted"/>
<gene>
    <name evidence="3" type="ORF">g.154803</name>
</gene>
<feature type="domain" description="CCHC-type" evidence="2">
    <location>
        <begin position="399"/>
        <end position="415"/>
    </location>
</feature>
<feature type="region of interest" description="Disordered" evidence="1">
    <location>
        <begin position="113"/>
        <end position="139"/>
    </location>
</feature>
<evidence type="ECO:0000256" key="1">
    <source>
        <dbReference type="SAM" id="MobiDB-lite"/>
    </source>
</evidence>
<dbReference type="SMART" id="SM00343">
    <property type="entry name" value="ZnF_C2HC"/>
    <property type="match status" value="2"/>
</dbReference>
<evidence type="ECO:0000259" key="2">
    <source>
        <dbReference type="SMART" id="SM00343"/>
    </source>
</evidence>
<reference evidence="3" key="1">
    <citation type="submission" date="2018-04" db="EMBL/GenBank/DDBJ databases">
        <title>Transcriptome of Schizaphis graminum biotype I.</title>
        <authorList>
            <person name="Scully E.D."/>
            <person name="Geib S.M."/>
            <person name="Palmer N.A."/>
            <person name="Koch K."/>
            <person name="Bradshaw J."/>
            <person name="Heng-Moss T."/>
            <person name="Sarath G."/>
        </authorList>
    </citation>
    <scope>NUCLEOTIDE SEQUENCE</scope>
</reference>
<dbReference type="GO" id="GO:0008270">
    <property type="term" value="F:zinc ion binding"/>
    <property type="evidence" value="ECO:0007669"/>
    <property type="project" value="InterPro"/>
</dbReference>
<dbReference type="InterPro" id="IPR001878">
    <property type="entry name" value="Znf_CCHC"/>
</dbReference>
<accession>A0A2S2P8W1</accession>
<feature type="region of interest" description="Disordered" evidence="1">
    <location>
        <begin position="1"/>
        <end position="56"/>
    </location>
</feature>
<feature type="region of interest" description="Disordered" evidence="1">
    <location>
        <begin position="160"/>
        <end position="236"/>
    </location>
</feature>
<dbReference type="Gene3D" id="4.10.60.10">
    <property type="entry name" value="Zinc finger, CCHC-type"/>
    <property type="match status" value="1"/>
</dbReference>
<dbReference type="InterPro" id="IPR036875">
    <property type="entry name" value="Znf_CCHC_sf"/>
</dbReference>
<dbReference type="AlphaFoldDB" id="A0A2S2P8W1"/>
<dbReference type="GO" id="GO:0003676">
    <property type="term" value="F:nucleic acid binding"/>
    <property type="evidence" value="ECO:0007669"/>
    <property type="project" value="InterPro"/>
</dbReference>
<dbReference type="SUPFAM" id="SSF57756">
    <property type="entry name" value="Retrovirus zinc finger-like domains"/>
    <property type="match status" value="1"/>
</dbReference>
<evidence type="ECO:0000313" key="3">
    <source>
        <dbReference type="EMBL" id="MBY25845.1"/>
    </source>
</evidence>
<name>A0A2S2P8W1_SCHGA</name>
<feature type="domain" description="CCHC-type" evidence="2">
    <location>
        <begin position="421"/>
        <end position="437"/>
    </location>
</feature>
<protein>
    <recommendedName>
        <fullName evidence="2">CCHC-type domain-containing protein</fullName>
    </recommendedName>
</protein>
<organism evidence="3">
    <name type="scientific">Schizaphis graminum</name>
    <name type="common">Green bug aphid</name>
    <dbReference type="NCBI Taxonomy" id="13262"/>
    <lineage>
        <taxon>Eukaryota</taxon>
        <taxon>Metazoa</taxon>
        <taxon>Ecdysozoa</taxon>
        <taxon>Arthropoda</taxon>
        <taxon>Hexapoda</taxon>
        <taxon>Insecta</taxon>
        <taxon>Pterygota</taxon>
        <taxon>Neoptera</taxon>
        <taxon>Paraneoptera</taxon>
        <taxon>Hemiptera</taxon>
        <taxon>Sternorrhyncha</taxon>
        <taxon>Aphidomorpha</taxon>
        <taxon>Aphidoidea</taxon>
        <taxon>Aphididae</taxon>
        <taxon>Aphidini</taxon>
        <taxon>Schizaphis</taxon>
    </lineage>
</organism>
<dbReference type="EMBL" id="GGMR01013226">
    <property type="protein sequence ID" value="MBY25845.1"/>
    <property type="molecule type" value="Transcribed_RNA"/>
</dbReference>
<feature type="compositionally biased region" description="Acidic residues" evidence="1">
    <location>
        <begin position="1"/>
        <end position="14"/>
    </location>
</feature>
<sequence>MSDQNWDDDSDDNKDVEMMSPVSRYLATGKISEPVGKRKGGTSPVDKPTKGPTDLATSLNQMKKTLSSAVMVIRIESEKSNVSPGVHRLTTILADLTKVLDGILADKEYLAHPTSPSKKKTKSASVEQPARKPVMADASTDTILTPSWWDSDRVIEARAASRRKKATKTSGTGMDRPKDTELESAMETDAENWSTIVKKAPRKRAAPAVDPQKTVKTGPPQPTRVPSKKPPAVLIKPSEGKSFADTVRTLRSSGLSAQDIGANVTMRETRDGCLLMELAKGAKSGAAAKNIASAITAKLGDSVGKVIQLGVQVEVEILDLDAVSSAAEVLEALRAAIPGDDPAAAAEREAISDVRIWSVRAGQQIATAKVSKFAASTITRIPVGWTMCRVRPRTLPPERCFRCQAFGHNSRSCTSVDRSGACWRCGCSDHRMANCKADQDRCLACELAGLPKVCHKPGSGACAARRMAAGAKSSLNG</sequence>